<feature type="signal peptide" evidence="2">
    <location>
        <begin position="1"/>
        <end position="31"/>
    </location>
</feature>
<evidence type="ECO:0000313" key="3">
    <source>
        <dbReference type="EMBL" id="SHI13744.1"/>
    </source>
</evidence>
<protein>
    <submittedName>
        <fullName evidence="3">ABC-type glycerol-3-phosphate transport system, substrate-binding protein</fullName>
    </submittedName>
</protein>
<dbReference type="AlphaFoldDB" id="A0A1M5YPE9"/>
<dbReference type="SUPFAM" id="SSF53850">
    <property type="entry name" value="Periplasmic binding protein-like II"/>
    <property type="match status" value="1"/>
</dbReference>
<dbReference type="PANTHER" id="PTHR43649:SF12">
    <property type="entry name" value="DIACETYLCHITOBIOSE BINDING PROTEIN DASA"/>
    <property type="match status" value="1"/>
</dbReference>
<dbReference type="EMBL" id="FQXK01000012">
    <property type="protein sequence ID" value="SHI13744.1"/>
    <property type="molecule type" value="Genomic_DNA"/>
</dbReference>
<dbReference type="RefSeq" id="WP_073386918.1">
    <property type="nucleotide sequence ID" value="NZ_FQXK01000012.1"/>
</dbReference>
<dbReference type="Proteomes" id="UP000184278">
    <property type="component" value="Unassembled WGS sequence"/>
</dbReference>
<feature type="compositionally biased region" description="Low complexity" evidence="1">
    <location>
        <begin position="34"/>
        <end position="48"/>
    </location>
</feature>
<keyword evidence="4" id="KW-1185">Reference proteome</keyword>
<evidence type="ECO:0000256" key="1">
    <source>
        <dbReference type="SAM" id="MobiDB-lite"/>
    </source>
</evidence>
<keyword evidence="2" id="KW-0732">Signal</keyword>
<dbReference type="GeneID" id="89511919"/>
<name>A0A1M5YPE9_BUTFI</name>
<feature type="region of interest" description="Disordered" evidence="1">
    <location>
        <begin position="28"/>
        <end position="65"/>
    </location>
</feature>
<dbReference type="PROSITE" id="PS51257">
    <property type="entry name" value="PROKAR_LIPOPROTEIN"/>
    <property type="match status" value="1"/>
</dbReference>
<evidence type="ECO:0000256" key="2">
    <source>
        <dbReference type="SAM" id="SignalP"/>
    </source>
</evidence>
<evidence type="ECO:0000313" key="4">
    <source>
        <dbReference type="Proteomes" id="UP000184278"/>
    </source>
</evidence>
<reference evidence="4" key="1">
    <citation type="submission" date="2016-11" db="EMBL/GenBank/DDBJ databases">
        <authorList>
            <person name="Varghese N."/>
            <person name="Submissions S."/>
        </authorList>
    </citation>
    <scope>NUCLEOTIDE SEQUENCE [LARGE SCALE GENOMIC DNA]</scope>
    <source>
        <strain evidence="4">DSM 3071</strain>
    </source>
</reference>
<organism evidence="3 4">
    <name type="scientific">Butyrivibrio fibrisolvens DSM 3071</name>
    <dbReference type="NCBI Taxonomy" id="1121131"/>
    <lineage>
        <taxon>Bacteria</taxon>
        <taxon>Bacillati</taxon>
        <taxon>Bacillota</taxon>
        <taxon>Clostridia</taxon>
        <taxon>Lachnospirales</taxon>
        <taxon>Lachnospiraceae</taxon>
        <taxon>Butyrivibrio</taxon>
    </lineage>
</organism>
<sequence length="501" mass="55949">MKKRSALLRAMSVLTSAVMVISAAGCSSTDAQNTDTTQASSTDAADQTVDTGETDAGQAATEEEVQEPEYDFGGRVVRIGSYYDMTPDPEKNAIEAALSERIAYVEENYNCKIEFVDLGGDYVNAYVTSVLAGDPVCDIGYAVTTTVLPSLIEGGIAYPVSDLGVIDFDDYKWRSDVVEAGKYKGKNYTFLLKDPEIRYGIFWNKTLFEQNGLPDLYELANSDEWTWSKFKEVALQGNIDSDNDGTIDIYGFNARENLGWCYLYSNGAQVAEKTDSGITIDLSDEKVVEALTAMQDFTTTVDYRQIDWSVDSWDSLIGDFRDGKSMMCLEEFWISYAYLNEMEDDWGWVPFPKGDSADDWSCYGKENGCRFMLNGIEDPETVALIYDLITDIADTNEEWDDLMEDQLESWADDSETVENVSYIYNNKIAKINSINGFSELNGVINTMIEEITSGTSSPQTALDTYQSQIDSAIADLENHDYDADMQEYLKTDEEGEEESGE</sequence>
<gene>
    <name evidence="3" type="ORF">SAMN02745229_01642</name>
</gene>
<dbReference type="STRING" id="1121131.SAMN02745229_01642"/>
<dbReference type="InterPro" id="IPR006059">
    <property type="entry name" value="SBP"/>
</dbReference>
<dbReference type="Pfam" id="PF01547">
    <property type="entry name" value="SBP_bac_1"/>
    <property type="match status" value="1"/>
</dbReference>
<dbReference type="Gene3D" id="3.40.190.10">
    <property type="entry name" value="Periplasmic binding protein-like II"/>
    <property type="match status" value="1"/>
</dbReference>
<dbReference type="InterPro" id="IPR050490">
    <property type="entry name" value="Bact_solute-bd_prot1"/>
</dbReference>
<proteinExistence type="predicted"/>
<feature type="chain" id="PRO_5039097708" evidence="2">
    <location>
        <begin position="32"/>
        <end position="501"/>
    </location>
</feature>
<accession>A0A1M5YPE9</accession>
<dbReference type="OrthoDB" id="362670at2"/>
<dbReference type="PANTHER" id="PTHR43649">
    <property type="entry name" value="ARABINOSE-BINDING PROTEIN-RELATED"/>
    <property type="match status" value="1"/>
</dbReference>